<dbReference type="Gene3D" id="3.40.50.300">
    <property type="entry name" value="P-loop containing nucleotide triphosphate hydrolases"/>
    <property type="match status" value="2"/>
</dbReference>
<reference evidence="3 4" key="1">
    <citation type="submission" date="2023-07" db="EMBL/GenBank/DDBJ databases">
        <title>Genomic Encyclopedia of Type Strains, Phase IV (KMG-IV): sequencing the most valuable type-strain genomes for metagenomic binning, comparative biology and taxonomic classification.</title>
        <authorList>
            <person name="Goeker M."/>
        </authorList>
    </citation>
    <scope>NUCLEOTIDE SEQUENCE [LARGE SCALE GENOMIC DNA]</scope>
    <source>
        <strain evidence="3 4">DSM 17740</strain>
    </source>
</reference>
<sequence length="859" mass="100832">MKLTGIHIDHYGHYEQLSITKEAFSHPLTVIYGPNETGKSTLHSFIRSVLFGFVERGIDPYQPLQGGHMGGTLHFVHEGRPVRISRHTPPKKGQIAVQIDGRQASEHELRALLGHISPVLFEAIFAFSHQDLGRLENLQTDEINSYLYSAAMGTRGIDLFRLEQELNKRRDEWFRPRATKPKINQLLLSLAQEEKEIQTLKNRMKAYTPLREDVKQMETDLEGLRQERKRLEREQRELEALEKAQQVKEDMHHLERQIERMPPFCFLPHEERFQTLLMQKTIVAEKVEEERQLKAQLADKADRIDQRVRLLGPEWRLERIMELDLSLRVQDQLLEQAARLEEIENEYRRVESRREEEEQKVNRLTAVWQQEKEALEEQLQQRWEQNKAQHRSSSPREWLIGCLITLALPVAIWVVFDSPAVAVLTLSGLVAMLFLGYQQQRKRYALTKRVVSAVEDQLEHIYRNSDRYLKQMGHELAVAQDQLAYLEEKKARLERQAQQSHQEWTAWLVRLGWPHSLSAERVPDLLKKLEEIQQEQRQMERIKERLQQIQEEVADWEEKVRELARAVDHSIEDITPVMWLDMIAEKIEQEKEKEQAKEKLLINLEQSQRQYEQVALSLNISVSQLDERLQALSEQQIEERLSATKMKLEANLKHIEALATKMGQMQSKLRELESEETLTRKVQVFEEKKARLNQMAREWAILAMAGHLCREARYQYEQERQPAVLKEASRFFSQMTLGRYTRIIAPLGQRELIAVRQDDERLPVTHLSQGTQEQLYLALRFAFIREFGRHVQLPVIMDDPFVNCDDRRLEAILQGVKELCDTHQVILFTCHDHILQRVQASFQDAGGVLQLKTDCPSYS</sequence>
<dbReference type="PANTHER" id="PTHR41259:SF1">
    <property type="entry name" value="DOUBLE-STRAND BREAK REPAIR RAD50 ATPASE, PUTATIVE-RELATED"/>
    <property type="match status" value="1"/>
</dbReference>
<dbReference type="Pfam" id="PF13514">
    <property type="entry name" value="AAA_27"/>
    <property type="match status" value="1"/>
</dbReference>
<comment type="caution">
    <text evidence="3">The sequence shown here is derived from an EMBL/GenBank/DDBJ whole genome shotgun (WGS) entry which is preliminary data.</text>
</comment>
<dbReference type="RefSeq" id="WP_307335390.1">
    <property type="nucleotide sequence ID" value="NZ_JAUSUQ010000002.1"/>
</dbReference>
<dbReference type="EMBL" id="JAUSUQ010000002">
    <property type="protein sequence ID" value="MDQ0337897.1"/>
    <property type="molecule type" value="Genomic_DNA"/>
</dbReference>
<feature type="coiled-coil region" evidence="1">
    <location>
        <begin position="469"/>
        <end position="610"/>
    </location>
</feature>
<dbReference type="SUPFAM" id="SSF52540">
    <property type="entry name" value="P-loop containing nucleoside triphosphate hydrolases"/>
    <property type="match status" value="1"/>
</dbReference>
<dbReference type="PANTHER" id="PTHR41259">
    <property type="entry name" value="DOUBLE-STRAND BREAK REPAIR RAD50 ATPASE, PUTATIVE-RELATED"/>
    <property type="match status" value="1"/>
</dbReference>
<evidence type="ECO:0000313" key="4">
    <source>
        <dbReference type="Proteomes" id="UP001232445"/>
    </source>
</evidence>
<organism evidence="3 4">
    <name type="scientific">Caldalkalibacillus uzonensis</name>
    <dbReference type="NCBI Taxonomy" id="353224"/>
    <lineage>
        <taxon>Bacteria</taxon>
        <taxon>Bacillati</taxon>
        <taxon>Bacillota</taxon>
        <taxon>Bacilli</taxon>
        <taxon>Bacillales</taxon>
        <taxon>Bacillaceae</taxon>
        <taxon>Caldalkalibacillus</taxon>
    </lineage>
</organism>
<dbReference type="InterPro" id="IPR038734">
    <property type="entry name" value="YhaN_AAA"/>
</dbReference>
<gene>
    <name evidence="3" type="ORF">J2S00_000680</name>
</gene>
<name>A0ABU0CNA6_9BACI</name>
<evidence type="ECO:0000313" key="3">
    <source>
        <dbReference type="EMBL" id="MDQ0337897.1"/>
    </source>
</evidence>
<feature type="domain" description="YhaN AAA" evidence="2">
    <location>
        <begin position="1"/>
        <end position="203"/>
    </location>
</feature>
<keyword evidence="1" id="KW-0175">Coiled coil</keyword>
<accession>A0ABU0CNA6</accession>
<feature type="coiled-coil region" evidence="1">
    <location>
        <begin position="287"/>
        <end position="367"/>
    </location>
</feature>
<proteinExistence type="predicted"/>
<protein>
    <submittedName>
        <fullName evidence="3">Uncharacterized protein YhaN</fullName>
    </submittedName>
</protein>
<dbReference type="Proteomes" id="UP001232445">
    <property type="component" value="Unassembled WGS sequence"/>
</dbReference>
<evidence type="ECO:0000256" key="1">
    <source>
        <dbReference type="SAM" id="Coils"/>
    </source>
</evidence>
<keyword evidence="4" id="KW-1185">Reference proteome</keyword>
<feature type="coiled-coil region" evidence="1">
    <location>
        <begin position="183"/>
        <end position="257"/>
    </location>
</feature>
<feature type="coiled-coil region" evidence="1">
    <location>
        <begin position="638"/>
        <end position="695"/>
    </location>
</feature>
<dbReference type="InterPro" id="IPR027417">
    <property type="entry name" value="P-loop_NTPase"/>
</dbReference>
<evidence type="ECO:0000259" key="2">
    <source>
        <dbReference type="Pfam" id="PF13514"/>
    </source>
</evidence>